<dbReference type="STRING" id="1034346.GCA_000313565_01643"/>
<dbReference type="PANTHER" id="PTHR35271">
    <property type="entry name" value="ABC TRANSPORTER, SUBSTRATE-BINDING LIPOPROTEIN-RELATED"/>
    <property type="match status" value="1"/>
</dbReference>
<keyword evidence="4" id="KW-1185">Reference proteome</keyword>
<evidence type="ECO:0000313" key="4">
    <source>
        <dbReference type="Proteomes" id="UP000247612"/>
    </source>
</evidence>
<dbReference type="CDD" id="cd06325">
    <property type="entry name" value="PBP1_ABC_unchar_transporter"/>
    <property type="match status" value="1"/>
</dbReference>
<dbReference type="GeneID" id="94440998"/>
<dbReference type="InterPro" id="IPR028082">
    <property type="entry name" value="Peripla_BP_I"/>
</dbReference>
<feature type="signal peptide" evidence="1">
    <location>
        <begin position="1"/>
        <end position="26"/>
    </location>
</feature>
<name>A0A318KWP8_9FIRM</name>
<dbReference type="Proteomes" id="UP001276902">
    <property type="component" value="Unassembled WGS sequence"/>
</dbReference>
<dbReference type="SUPFAM" id="SSF53822">
    <property type="entry name" value="Periplasmic binding protein-like I"/>
    <property type="match status" value="1"/>
</dbReference>
<keyword evidence="1" id="KW-0732">Signal</keyword>
<dbReference type="RefSeq" id="WP_022937947.1">
    <property type="nucleotide sequence ID" value="NZ_BAABZA010000006.1"/>
</dbReference>
<dbReference type="Pfam" id="PF04392">
    <property type="entry name" value="ABC_sub_bind"/>
    <property type="match status" value="1"/>
</dbReference>
<organism evidence="3 4">
    <name type="scientific">Dielma fastidiosa</name>
    <dbReference type="NCBI Taxonomy" id="1034346"/>
    <lineage>
        <taxon>Bacteria</taxon>
        <taxon>Bacillati</taxon>
        <taxon>Bacillota</taxon>
        <taxon>Erysipelotrichia</taxon>
        <taxon>Erysipelotrichales</taxon>
        <taxon>Erysipelotrichaceae</taxon>
        <taxon>Dielma</taxon>
    </lineage>
</organism>
<dbReference type="InterPro" id="IPR007487">
    <property type="entry name" value="ABC_transpt-TYRBP-like"/>
</dbReference>
<reference evidence="2" key="2">
    <citation type="submission" date="2022-03" db="EMBL/GenBank/DDBJ databases">
        <title>First case of bacteraemia caused by Dielma fastidiosa in a patient hospitalised with diverticulitis.</title>
        <authorList>
            <person name="Forman-Ankjaer B."/>
            <person name="Hvid-Jensen F."/>
            <person name="Kobel C.M."/>
            <person name="Greve T."/>
        </authorList>
    </citation>
    <scope>NUCLEOTIDE SEQUENCE</scope>
    <source>
        <strain evidence="2">AUH_DF_2021</strain>
    </source>
</reference>
<sequence>MKNRKIMPLILAFSMCLAGLSGCSQDAANPNNDSGSDDKLTIGIVQHQEHPALDSAREGFLAKLKELGYDETKVDFQIKYAQGEASTDDLIAKQFVSDKVDLIYAIATPAAQSAYNATMDTEVPVIFNAVTDAVEAGIVQSNEQPGGNVTGVSDAAPLEAQIKLIREMLPEAKTIGMLYNLGEVNGKIQVDQVKAMAPDYGFEVKELGVSATTEIPTAAEQLSGDVDCFYNITDNMVVNATASVVDKANAKNLPVFAAEDGQMAQGLLASDSISYYSLGEQAGQMAYDILINGKAPADIPVETAKDTTLILNQKVAETLGIEVPEDLLKRASLFEE</sequence>
<dbReference type="PROSITE" id="PS51257">
    <property type="entry name" value="PROKAR_LIPOPROTEIN"/>
    <property type="match status" value="1"/>
</dbReference>
<proteinExistence type="predicted"/>
<evidence type="ECO:0000313" key="3">
    <source>
        <dbReference type="EMBL" id="PXX80145.1"/>
    </source>
</evidence>
<feature type="chain" id="PRO_5043163776" evidence="1">
    <location>
        <begin position="27"/>
        <end position="336"/>
    </location>
</feature>
<gene>
    <name evidence="3" type="ORF">DES51_104150</name>
    <name evidence="2" type="ORF">MQE39_09040</name>
</gene>
<protein>
    <submittedName>
        <fullName evidence="2">ABC transporter substrate-binding protein</fullName>
    </submittedName>
    <submittedName>
        <fullName evidence="3">Putative ABC transport system substrate-binding protein</fullName>
    </submittedName>
</protein>
<evidence type="ECO:0000256" key="1">
    <source>
        <dbReference type="SAM" id="SignalP"/>
    </source>
</evidence>
<dbReference type="Gene3D" id="3.40.50.2300">
    <property type="match status" value="2"/>
</dbReference>
<dbReference type="EMBL" id="QJKH01000004">
    <property type="protein sequence ID" value="PXX80145.1"/>
    <property type="molecule type" value="Genomic_DNA"/>
</dbReference>
<dbReference type="AlphaFoldDB" id="A0A318KWP8"/>
<dbReference type="OrthoDB" id="9776955at2"/>
<dbReference type="Proteomes" id="UP000247612">
    <property type="component" value="Unassembled WGS sequence"/>
</dbReference>
<dbReference type="PANTHER" id="PTHR35271:SF1">
    <property type="entry name" value="ABC TRANSPORTER, SUBSTRATE-BINDING LIPOPROTEIN"/>
    <property type="match status" value="1"/>
</dbReference>
<comment type="caution">
    <text evidence="3">The sequence shown here is derived from an EMBL/GenBank/DDBJ whole genome shotgun (WGS) entry which is preliminary data.</text>
</comment>
<reference evidence="3 4" key="1">
    <citation type="submission" date="2018-05" db="EMBL/GenBank/DDBJ databases">
        <title>Genomic Encyclopedia of Type Strains, Phase IV (KMG-IV): sequencing the most valuable type-strain genomes for metagenomic binning, comparative biology and taxonomic classification.</title>
        <authorList>
            <person name="Goeker M."/>
        </authorList>
    </citation>
    <scope>NUCLEOTIDE SEQUENCE [LARGE SCALE GENOMIC DNA]</scope>
    <source>
        <strain evidence="3 4">JC118</strain>
    </source>
</reference>
<dbReference type="EMBL" id="JALDAW010000013">
    <property type="protein sequence ID" value="MDY5168259.1"/>
    <property type="molecule type" value="Genomic_DNA"/>
</dbReference>
<accession>A0A318KWP8</accession>
<evidence type="ECO:0000313" key="2">
    <source>
        <dbReference type="EMBL" id="MDY5168259.1"/>
    </source>
</evidence>